<dbReference type="Proteomes" id="UP000009022">
    <property type="component" value="Unassembled WGS sequence"/>
</dbReference>
<dbReference type="EMBL" id="DS985247">
    <property type="protein sequence ID" value="EDV23268.1"/>
    <property type="molecule type" value="Genomic_DNA"/>
</dbReference>
<dbReference type="GO" id="GO:0005929">
    <property type="term" value="C:cilium"/>
    <property type="evidence" value="ECO:0000318"/>
    <property type="project" value="GO_Central"/>
</dbReference>
<dbReference type="Pfam" id="PF05351">
    <property type="entry name" value="GMP_PDE_delta"/>
    <property type="match status" value="1"/>
</dbReference>
<gene>
    <name evidence="7" type="ORF">TRIADDRAFT_27980</name>
</gene>
<dbReference type="eggNOG" id="KOG4037">
    <property type="taxonomic scope" value="Eukaryota"/>
</dbReference>
<feature type="region of interest" description="Disordered" evidence="5">
    <location>
        <begin position="1"/>
        <end position="21"/>
    </location>
</feature>
<dbReference type="RefSeq" id="XP_002114178.1">
    <property type="nucleotide sequence ID" value="XM_002114142.1"/>
</dbReference>
<accession>B3S1X7</accession>
<keyword evidence="2" id="KW-0813">Transport</keyword>
<organism evidence="7 8">
    <name type="scientific">Trichoplax adhaerens</name>
    <name type="common">Trichoplax reptans</name>
    <dbReference type="NCBI Taxonomy" id="10228"/>
    <lineage>
        <taxon>Eukaryota</taxon>
        <taxon>Metazoa</taxon>
        <taxon>Placozoa</taxon>
        <taxon>Uniplacotomia</taxon>
        <taxon>Trichoplacea</taxon>
        <taxon>Trichoplacidae</taxon>
        <taxon>Trichoplax</taxon>
    </lineage>
</organism>
<evidence type="ECO:0000259" key="6">
    <source>
        <dbReference type="Pfam" id="PF05351"/>
    </source>
</evidence>
<dbReference type="HOGENOM" id="CLU_088825_2_0_1"/>
<proteinExistence type="inferred from homology"/>
<evidence type="ECO:0000256" key="1">
    <source>
        <dbReference type="ARBA" id="ARBA00008102"/>
    </source>
</evidence>
<dbReference type="PANTHER" id="PTHR12951:SF1">
    <property type="entry name" value="PROTEIN UNC-119 HOMOLOG"/>
    <property type="match status" value="1"/>
</dbReference>
<dbReference type="FunCoup" id="B3S1X7">
    <property type="interactions" value="926"/>
</dbReference>
<dbReference type="SUPFAM" id="SSF81296">
    <property type="entry name" value="E set domains"/>
    <property type="match status" value="1"/>
</dbReference>
<dbReference type="GO" id="GO:0060271">
    <property type="term" value="P:cilium assembly"/>
    <property type="evidence" value="ECO:0000318"/>
    <property type="project" value="GO_Central"/>
</dbReference>
<dbReference type="CTD" id="6755707"/>
<feature type="domain" description="GMP phosphodiesterase delta subunit" evidence="6">
    <location>
        <begin position="58"/>
        <end position="216"/>
    </location>
</feature>
<dbReference type="InterPro" id="IPR008015">
    <property type="entry name" value="PDED_dom"/>
</dbReference>
<keyword evidence="4" id="KW-0446">Lipid-binding</keyword>
<dbReference type="PhylomeDB" id="B3S1X7"/>
<evidence type="ECO:0000256" key="4">
    <source>
        <dbReference type="ARBA" id="ARBA00023121"/>
    </source>
</evidence>
<dbReference type="KEGG" id="tad:TRIADDRAFT_27980"/>
<dbReference type="InterPro" id="IPR014756">
    <property type="entry name" value="Ig_E-set"/>
</dbReference>
<evidence type="ECO:0000313" key="7">
    <source>
        <dbReference type="EMBL" id="EDV23268.1"/>
    </source>
</evidence>
<dbReference type="InterPro" id="IPR051519">
    <property type="entry name" value="PDE6D_unc-119_myristoyl-bd"/>
</dbReference>
<dbReference type="GO" id="GO:0007399">
    <property type="term" value="P:nervous system development"/>
    <property type="evidence" value="ECO:0000318"/>
    <property type="project" value="GO_Central"/>
</dbReference>
<dbReference type="PANTHER" id="PTHR12951">
    <property type="entry name" value="RETINAL PROTEIN 4"/>
    <property type="match status" value="1"/>
</dbReference>
<dbReference type="InParanoid" id="B3S1X7"/>
<dbReference type="GO" id="GO:0042953">
    <property type="term" value="P:lipoprotein transport"/>
    <property type="evidence" value="ECO:0000318"/>
    <property type="project" value="GO_Central"/>
</dbReference>
<dbReference type="STRING" id="10228.B3S1X7"/>
<comment type="similarity">
    <text evidence="1">Belongs to the PDE6D/unc-119 family.</text>
</comment>
<dbReference type="OrthoDB" id="10248777at2759"/>
<evidence type="ECO:0000256" key="3">
    <source>
        <dbReference type="ARBA" id="ARBA00022927"/>
    </source>
</evidence>
<feature type="compositionally biased region" description="Acidic residues" evidence="5">
    <location>
        <begin position="88"/>
        <end position="101"/>
    </location>
</feature>
<dbReference type="AlphaFoldDB" id="B3S1X7"/>
<protein>
    <recommendedName>
        <fullName evidence="6">GMP phosphodiesterase delta subunit domain-containing protein</fullName>
    </recommendedName>
</protein>
<dbReference type="InterPro" id="IPR037036">
    <property type="entry name" value="PDED_dom_sf"/>
</dbReference>
<keyword evidence="8" id="KW-1185">Reference proteome</keyword>
<evidence type="ECO:0000256" key="5">
    <source>
        <dbReference type="SAM" id="MobiDB-lite"/>
    </source>
</evidence>
<feature type="region of interest" description="Disordered" evidence="5">
    <location>
        <begin position="84"/>
        <end position="105"/>
    </location>
</feature>
<dbReference type="FunFam" id="2.70.50.40:FF:000006">
    <property type="entry name" value="Retinal protein, putative"/>
    <property type="match status" value="1"/>
</dbReference>
<dbReference type="Gene3D" id="2.70.50.40">
    <property type="entry name" value="GMP phosphodiesterase, delta subunit"/>
    <property type="match status" value="1"/>
</dbReference>
<name>B3S1X7_TRIAD</name>
<dbReference type="GeneID" id="6755707"/>
<evidence type="ECO:0000256" key="2">
    <source>
        <dbReference type="ARBA" id="ARBA00022448"/>
    </source>
</evidence>
<evidence type="ECO:0000313" key="8">
    <source>
        <dbReference type="Proteomes" id="UP000009022"/>
    </source>
</evidence>
<dbReference type="GO" id="GO:0008289">
    <property type="term" value="F:lipid binding"/>
    <property type="evidence" value="ECO:0000318"/>
    <property type="project" value="GO_Central"/>
</dbReference>
<sequence length="220" mass="25522">MSGNSSAGRKKGGGFLARQAQKKKSITEEELLNKDIIRPEDVTRLGKMTENYLCKPSANVFGIEFTRFKIRDMESGDVIFEIAKPDNAEEIPQETNNDDDDDPRRGRYVRYQFSPKFLDLKSVGATVEFVVGDKAINSFRMIECHYFREKLLKSFDFDFGFCIPNSKNTCEHIYEYPELNPDLKEEMINSPFETRSDSFYFVDNKLVMHNKADYCYNAEM</sequence>
<dbReference type="OMA" id="CLVMHNK"/>
<keyword evidence="3" id="KW-0653">Protein transport</keyword>
<reference evidence="7 8" key="1">
    <citation type="journal article" date="2008" name="Nature">
        <title>The Trichoplax genome and the nature of placozoans.</title>
        <authorList>
            <person name="Srivastava M."/>
            <person name="Begovic E."/>
            <person name="Chapman J."/>
            <person name="Putnam N.H."/>
            <person name="Hellsten U."/>
            <person name="Kawashima T."/>
            <person name="Kuo A."/>
            <person name="Mitros T."/>
            <person name="Salamov A."/>
            <person name="Carpenter M.L."/>
            <person name="Signorovitch A.Y."/>
            <person name="Moreno M.A."/>
            <person name="Kamm K."/>
            <person name="Grimwood J."/>
            <person name="Schmutz J."/>
            <person name="Shapiro H."/>
            <person name="Grigoriev I.V."/>
            <person name="Buss L.W."/>
            <person name="Schierwater B."/>
            <person name="Dellaporta S.L."/>
            <person name="Rokhsar D.S."/>
        </authorList>
    </citation>
    <scope>NUCLEOTIDE SEQUENCE [LARGE SCALE GENOMIC DNA]</scope>
    <source>
        <strain evidence="7 8">Grell-BS-1999</strain>
    </source>
</reference>